<feature type="transmembrane region" description="Helical" evidence="6">
    <location>
        <begin position="190"/>
        <end position="208"/>
    </location>
</feature>
<evidence type="ECO:0000256" key="2">
    <source>
        <dbReference type="ARBA" id="ARBA00022448"/>
    </source>
</evidence>
<keyword evidence="5 6" id="KW-0472">Membrane</keyword>
<feature type="transmembrane region" description="Helical" evidence="6">
    <location>
        <begin position="325"/>
        <end position="343"/>
    </location>
</feature>
<keyword evidence="9" id="KW-1185">Reference proteome</keyword>
<dbReference type="EMBL" id="SPQQ01000002">
    <property type="protein sequence ID" value="TGE39266.1"/>
    <property type="molecule type" value="Genomic_DNA"/>
</dbReference>
<comment type="subcellular location">
    <subcellularLocation>
        <location evidence="1">Cell membrane</location>
        <topology evidence="1">Multi-pass membrane protein</topology>
    </subcellularLocation>
</comment>
<evidence type="ECO:0000256" key="4">
    <source>
        <dbReference type="ARBA" id="ARBA00022989"/>
    </source>
</evidence>
<dbReference type="PANTHER" id="PTHR11662">
    <property type="entry name" value="SOLUTE CARRIER FAMILY 17"/>
    <property type="match status" value="1"/>
</dbReference>
<feature type="transmembrane region" description="Helical" evidence="6">
    <location>
        <begin position="256"/>
        <end position="275"/>
    </location>
</feature>
<feature type="transmembrane region" description="Helical" evidence="6">
    <location>
        <begin position="28"/>
        <end position="58"/>
    </location>
</feature>
<accession>A0A4Z0RCB6</accession>
<keyword evidence="4 6" id="KW-1133">Transmembrane helix</keyword>
<feature type="transmembrane region" description="Helical" evidence="6">
    <location>
        <begin position="412"/>
        <end position="435"/>
    </location>
</feature>
<dbReference type="Gene3D" id="1.20.1250.20">
    <property type="entry name" value="MFS general substrate transporter like domains"/>
    <property type="match status" value="2"/>
</dbReference>
<dbReference type="InterPro" id="IPR020846">
    <property type="entry name" value="MFS_dom"/>
</dbReference>
<dbReference type="Pfam" id="PF07690">
    <property type="entry name" value="MFS_1"/>
    <property type="match status" value="1"/>
</dbReference>
<evidence type="ECO:0000313" key="9">
    <source>
        <dbReference type="Proteomes" id="UP000298460"/>
    </source>
</evidence>
<evidence type="ECO:0000313" key="8">
    <source>
        <dbReference type="EMBL" id="TGE39266.1"/>
    </source>
</evidence>
<evidence type="ECO:0000256" key="3">
    <source>
        <dbReference type="ARBA" id="ARBA00022692"/>
    </source>
</evidence>
<feature type="domain" description="Major facilitator superfamily (MFS) profile" evidence="7">
    <location>
        <begin position="30"/>
        <end position="438"/>
    </location>
</feature>
<proteinExistence type="predicted"/>
<dbReference type="InterPro" id="IPR050382">
    <property type="entry name" value="MFS_Na/Anion_cotransporter"/>
</dbReference>
<organism evidence="8 9">
    <name type="scientific">Desulfosporosinus fructosivorans</name>
    <dbReference type="NCBI Taxonomy" id="2018669"/>
    <lineage>
        <taxon>Bacteria</taxon>
        <taxon>Bacillati</taxon>
        <taxon>Bacillota</taxon>
        <taxon>Clostridia</taxon>
        <taxon>Eubacteriales</taxon>
        <taxon>Desulfitobacteriaceae</taxon>
        <taxon>Desulfosporosinus</taxon>
    </lineage>
</organism>
<feature type="transmembrane region" description="Helical" evidence="6">
    <location>
        <begin position="349"/>
        <end position="371"/>
    </location>
</feature>
<dbReference type="InterPro" id="IPR036259">
    <property type="entry name" value="MFS_trans_sf"/>
</dbReference>
<dbReference type="PROSITE" id="PS50850">
    <property type="entry name" value="MFS"/>
    <property type="match status" value="1"/>
</dbReference>
<dbReference type="SUPFAM" id="SSF103473">
    <property type="entry name" value="MFS general substrate transporter"/>
    <property type="match status" value="1"/>
</dbReference>
<evidence type="ECO:0000256" key="6">
    <source>
        <dbReference type="SAM" id="Phobius"/>
    </source>
</evidence>
<sequence length="438" mass="48015">MSANLKTQAPQKKVVGVDLVQKPTRQRVLLGFVLLVTLLVAYVDRVNVSVLLADPIFLEEMGITGKTVKMGLIMTVFLLTYGLSNFMFGPVCDAIGPRKAMMIAIMLWAISMLIGGLVGTFTLMLAARLILGLGEGLHYPNQGIFVKNWFPPKERGKANAAWQSGVLIGPIFAMPLFAWIITIWGWRETFYILAVLGLIPLLLLWRLVTDTPRENKRINKAELDYIENALKIESEGQVYVKAESLGQRLKSFVKNYRYWVVVCHYTCFCCIWWGMMTWLPSYLKLARGFSWSDMGMLSALPYILSLITLWGCGQLSDKIGRRAPFMAVGFLIAGVSIYFGAYVNDNMTSAILISVGIAGIAITLSGAHSILQSIVSGNTIGTATGVMNGISNFISALSPLVMGYIIALTGGYAGGLMFLVVAAVIGSICMIILTVQKY</sequence>
<protein>
    <submittedName>
        <fullName evidence="8">MFS transporter</fullName>
    </submittedName>
</protein>
<gene>
    <name evidence="8" type="ORF">E4K67_07450</name>
</gene>
<evidence type="ECO:0000256" key="5">
    <source>
        <dbReference type="ARBA" id="ARBA00023136"/>
    </source>
</evidence>
<evidence type="ECO:0000259" key="7">
    <source>
        <dbReference type="PROSITE" id="PS50850"/>
    </source>
</evidence>
<dbReference type="RefSeq" id="WP_135545761.1">
    <property type="nucleotide sequence ID" value="NZ_SPQQ01000002.1"/>
</dbReference>
<dbReference type="PANTHER" id="PTHR11662:SF399">
    <property type="entry name" value="FI19708P1-RELATED"/>
    <property type="match status" value="1"/>
</dbReference>
<dbReference type="InterPro" id="IPR011701">
    <property type="entry name" value="MFS"/>
</dbReference>
<comment type="caution">
    <text evidence="8">The sequence shown here is derived from an EMBL/GenBank/DDBJ whole genome shotgun (WGS) entry which is preliminary data.</text>
</comment>
<feature type="transmembrane region" description="Helical" evidence="6">
    <location>
        <begin position="383"/>
        <end position="406"/>
    </location>
</feature>
<feature type="transmembrane region" description="Helical" evidence="6">
    <location>
        <begin position="295"/>
        <end position="313"/>
    </location>
</feature>
<dbReference type="CDD" id="cd17319">
    <property type="entry name" value="MFS_ExuT_GudP_like"/>
    <property type="match status" value="1"/>
</dbReference>
<feature type="transmembrane region" description="Helical" evidence="6">
    <location>
        <begin position="100"/>
        <end position="127"/>
    </location>
</feature>
<name>A0A4Z0RCB6_9FIRM</name>
<reference evidence="8 9" key="1">
    <citation type="submission" date="2019-03" db="EMBL/GenBank/DDBJ databases">
        <title>Draft Genome Sequence of Desulfosporosinus fructosivorans Strain 63.6F, Isolated from Marine Sediment in the Baltic Sea.</title>
        <authorList>
            <person name="Hausmann B."/>
            <person name="Vandieken V."/>
            <person name="Pjevac P."/>
            <person name="Schreck K."/>
            <person name="Herbold C.W."/>
            <person name="Loy A."/>
        </authorList>
    </citation>
    <scope>NUCLEOTIDE SEQUENCE [LARGE SCALE GENOMIC DNA]</scope>
    <source>
        <strain evidence="8 9">63.6F</strain>
    </source>
</reference>
<dbReference type="Proteomes" id="UP000298460">
    <property type="component" value="Unassembled WGS sequence"/>
</dbReference>
<dbReference type="GO" id="GO:0022857">
    <property type="term" value="F:transmembrane transporter activity"/>
    <property type="evidence" value="ECO:0007669"/>
    <property type="project" value="InterPro"/>
</dbReference>
<feature type="transmembrane region" description="Helical" evidence="6">
    <location>
        <begin position="160"/>
        <end position="184"/>
    </location>
</feature>
<evidence type="ECO:0000256" key="1">
    <source>
        <dbReference type="ARBA" id="ARBA00004651"/>
    </source>
</evidence>
<keyword evidence="2" id="KW-0813">Transport</keyword>
<feature type="transmembrane region" description="Helical" evidence="6">
    <location>
        <begin position="70"/>
        <end position="88"/>
    </location>
</feature>
<dbReference type="GO" id="GO:0005886">
    <property type="term" value="C:plasma membrane"/>
    <property type="evidence" value="ECO:0007669"/>
    <property type="project" value="UniProtKB-SubCell"/>
</dbReference>
<keyword evidence="3 6" id="KW-0812">Transmembrane</keyword>
<dbReference type="OrthoDB" id="9787026at2"/>
<dbReference type="AlphaFoldDB" id="A0A4Z0RCB6"/>